<name>A0A381WLB9_9ZZZZ</name>
<keyword evidence="5 6" id="KW-0472">Membrane</keyword>
<feature type="transmembrane region" description="Helical" evidence="6">
    <location>
        <begin position="73"/>
        <end position="96"/>
    </location>
</feature>
<dbReference type="NCBIfam" id="TIGR02229">
    <property type="entry name" value="caa3_sub_IV"/>
    <property type="match status" value="1"/>
</dbReference>
<reference evidence="7" key="1">
    <citation type="submission" date="2018-05" db="EMBL/GenBank/DDBJ databases">
        <authorList>
            <person name="Lanie J.A."/>
            <person name="Ng W.-L."/>
            <person name="Kazmierczak K.M."/>
            <person name="Andrzejewski T.M."/>
            <person name="Davidsen T.M."/>
            <person name="Wayne K.J."/>
            <person name="Tettelin H."/>
            <person name="Glass J.I."/>
            <person name="Rusch D."/>
            <person name="Podicherti R."/>
            <person name="Tsui H.-C.T."/>
            <person name="Winkler M.E."/>
        </authorList>
    </citation>
    <scope>NUCLEOTIDE SEQUENCE</scope>
</reference>
<evidence type="ECO:0000256" key="6">
    <source>
        <dbReference type="SAM" id="Phobius"/>
    </source>
</evidence>
<accession>A0A381WLB9</accession>
<comment type="subcellular location">
    <subcellularLocation>
        <location evidence="1">Cell membrane</location>
        <topology evidence="1">Multi-pass membrane protein</topology>
    </subcellularLocation>
</comment>
<evidence type="ECO:0000256" key="1">
    <source>
        <dbReference type="ARBA" id="ARBA00004651"/>
    </source>
</evidence>
<keyword evidence="2" id="KW-1003">Cell membrane</keyword>
<dbReference type="Pfam" id="PF03626">
    <property type="entry name" value="COX4_pro"/>
    <property type="match status" value="1"/>
</dbReference>
<dbReference type="GO" id="GO:0005886">
    <property type="term" value="C:plasma membrane"/>
    <property type="evidence" value="ECO:0007669"/>
    <property type="project" value="UniProtKB-SubCell"/>
</dbReference>
<evidence type="ECO:0008006" key="8">
    <source>
        <dbReference type="Google" id="ProtNLM"/>
    </source>
</evidence>
<keyword evidence="3 6" id="KW-0812">Transmembrane</keyword>
<evidence type="ECO:0000256" key="2">
    <source>
        <dbReference type="ARBA" id="ARBA00022475"/>
    </source>
</evidence>
<evidence type="ECO:0000256" key="3">
    <source>
        <dbReference type="ARBA" id="ARBA00022692"/>
    </source>
</evidence>
<evidence type="ECO:0000256" key="5">
    <source>
        <dbReference type="ARBA" id="ARBA00023136"/>
    </source>
</evidence>
<dbReference type="InterPro" id="IPR005171">
    <property type="entry name" value="Cyt_c_oxidase_su4_prok"/>
</dbReference>
<feature type="transmembrane region" description="Helical" evidence="6">
    <location>
        <begin position="44"/>
        <end position="67"/>
    </location>
</feature>
<dbReference type="AlphaFoldDB" id="A0A381WLB9"/>
<evidence type="ECO:0000313" key="7">
    <source>
        <dbReference type="EMBL" id="SVA53296.1"/>
    </source>
</evidence>
<dbReference type="InterPro" id="IPR011743">
    <property type="entry name" value="Caa3_sub_IV"/>
</dbReference>
<evidence type="ECO:0000256" key="4">
    <source>
        <dbReference type="ARBA" id="ARBA00022989"/>
    </source>
</evidence>
<organism evidence="7">
    <name type="scientific">marine metagenome</name>
    <dbReference type="NCBI Taxonomy" id="408172"/>
    <lineage>
        <taxon>unclassified sequences</taxon>
        <taxon>metagenomes</taxon>
        <taxon>ecological metagenomes</taxon>
    </lineage>
</organism>
<gene>
    <name evidence="7" type="ORF">METZ01_LOCUS106150</name>
</gene>
<feature type="transmembrane region" description="Helical" evidence="6">
    <location>
        <begin position="16"/>
        <end position="37"/>
    </location>
</feature>
<proteinExistence type="predicted"/>
<sequence length="102" mass="11286">MSSDHDTKDIQHHIKVYMMVFVALAVLTVVTVAASYLDLSSGEAILLALTIASVKGSLVASYFMHLISEKALITWILMLTAVFFFILMFIPMTSFIDQARLG</sequence>
<keyword evidence="4 6" id="KW-1133">Transmembrane helix</keyword>
<dbReference type="EMBL" id="UINC01012171">
    <property type="protein sequence ID" value="SVA53296.1"/>
    <property type="molecule type" value="Genomic_DNA"/>
</dbReference>
<protein>
    <recommendedName>
        <fullName evidence="8">Cytochrome-c oxidase</fullName>
    </recommendedName>
</protein>